<dbReference type="PANTHER" id="PTHR46847">
    <property type="entry name" value="D-ALLOSE-BINDING PERIPLASMIC PROTEIN-RELATED"/>
    <property type="match status" value="1"/>
</dbReference>
<dbReference type="Gene3D" id="3.40.50.2300">
    <property type="match status" value="2"/>
</dbReference>
<accession>A0A6C0GHY0</accession>
<dbReference type="AlphaFoldDB" id="A0A6C0GHY0"/>
<dbReference type="GO" id="GO:0030313">
    <property type="term" value="C:cell envelope"/>
    <property type="evidence" value="ECO:0007669"/>
    <property type="project" value="UniProtKB-SubCell"/>
</dbReference>
<evidence type="ECO:0000313" key="7">
    <source>
        <dbReference type="Proteomes" id="UP000480178"/>
    </source>
</evidence>
<dbReference type="EMBL" id="CP048222">
    <property type="protein sequence ID" value="QHT67505.1"/>
    <property type="molecule type" value="Genomic_DNA"/>
</dbReference>
<organism evidence="6 7">
    <name type="scientific">Rhodocytophaga rosea</name>
    <dbReference type="NCBI Taxonomy" id="2704465"/>
    <lineage>
        <taxon>Bacteria</taxon>
        <taxon>Pseudomonadati</taxon>
        <taxon>Bacteroidota</taxon>
        <taxon>Cytophagia</taxon>
        <taxon>Cytophagales</taxon>
        <taxon>Rhodocytophagaceae</taxon>
        <taxon>Rhodocytophaga</taxon>
    </lineage>
</organism>
<feature type="domain" description="Periplasmic binding protein" evidence="5">
    <location>
        <begin position="44"/>
        <end position="301"/>
    </location>
</feature>
<evidence type="ECO:0000256" key="1">
    <source>
        <dbReference type="ARBA" id="ARBA00004196"/>
    </source>
</evidence>
<evidence type="ECO:0000256" key="3">
    <source>
        <dbReference type="ARBA" id="ARBA00022729"/>
    </source>
</evidence>
<keyword evidence="3 4" id="KW-0732">Signal</keyword>
<dbReference type="RefSeq" id="WP_162443534.1">
    <property type="nucleotide sequence ID" value="NZ_CP048222.1"/>
</dbReference>
<proteinExistence type="inferred from homology"/>
<comment type="similarity">
    <text evidence="2">Belongs to the bacterial solute-binding protein 2 family.</text>
</comment>
<protein>
    <submittedName>
        <fullName evidence="6">ABC transporter substrate-binding protein</fullName>
    </submittedName>
</protein>
<sequence>MQLKKYFALLSLTLSLTLLLSCNSSPKEDQSTGMTTTETTKLKIAVIPKGSTHSFWKSIHAGAAKAAQEKGVEIIWQGPQKEDDRQMQIQVVQNFISRGVDGIVLAPLDDRSLATPVSSAVKRNIPVVIIDSGLQSEEYSSFVATDNKQGGKLCAKRLAELLNGKGKVIMLRYQEGSASTAEREAGFLEGMKEYGPTIELISTNQYAGATMEKAFQASQNLLNRFAEVDGIYCPNESSTQGMLRALQTSGRAKKVKFVGFDSNDALIAGINNGEIHGLAVQNPFKMGYEGVLTVVAVLKKEPYEKKVDTGVMLVTGENINTPEVKELLNPDLAKWLNE</sequence>
<dbReference type="InterPro" id="IPR028082">
    <property type="entry name" value="Peripla_BP_I"/>
</dbReference>
<dbReference type="Proteomes" id="UP000480178">
    <property type="component" value="Chromosome"/>
</dbReference>
<dbReference type="GO" id="GO:0030246">
    <property type="term" value="F:carbohydrate binding"/>
    <property type="evidence" value="ECO:0007669"/>
    <property type="project" value="UniProtKB-ARBA"/>
</dbReference>
<evidence type="ECO:0000313" key="6">
    <source>
        <dbReference type="EMBL" id="QHT67505.1"/>
    </source>
</evidence>
<feature type="chain" id="PRO_5025663236" evidence="4">
    <location>
        <begin position="21"/>
        <end position="338"/>
    </location>
</feature>
<dbReference type="CDD" id="cd20004">
    <property type="entry name" value="PBP1_ABC_sugar_binding-like"/>
    <property type="match status" value="1"/>
</dbReference>
<feature type="signal peptide" evidence="4">
    <location>
        <begin position="1"/>
        <end position="20"/>
    </location>
</feature>
<dbReference type="InterPro" id="IPR025997">
    <property type="entry name" value="SBP_2_dom"/>
</dbReference>
<reference evidence="6 7" key="1">
    <citation type="submission" date="2020-01" db="EMBL/GenBank/DDBJ databases">
        <authorList>
            <person name="Kim M.K."/>
        </authorList>
    </citation>
    <scope>NUCLEOTIDE SEQUENCE [LARGE SCALE GENOMIC DNA]</scope>
    <source>
        <strain evidence="6 7">172606-1</strain>
    </source>
</reference>
<evidence type="ECO:0000256" key="4">
    <source>
        <dbReference type="SAM" id="SignalP"/>
    </source>
</evidence>
<dbReference type="SUPFAM" id="SSF53822">
    <property type="entry name" value="Periplasmic binding protein-like I"/>
    <property type="match status" value="1"/>
</dbReference>
<comment type="subcellular location">
    <subcellularLocation>
        <location evidence="1">Cell envelope</location>
    </subcellularLocation>
</comment>
<gene>
    <name evidence="6" type="ORF">GXP67_13145</name>
</gene>
<dbReference type="PROSITE" id="PS51257">
    <property type="entry name" value="PROKAR_LIPOPROTEIN"/>
    <property type="match status" value="1"/>
</dbReference>
<evidence type="ECO:0000256" key="2">
    <source>
        <dbReference type="ARBA" id="ARBA00007639"/>
    </source>
</evidence>
<dbReference type="KEGG" id="rhoz:GXP67_13145"/>
<dbReference type="PANTHER" id="PTHR46847:SF1">
    <property type="entry name" value="D-ALLOSE-BINDING PERIPLASMIC PROTEIN-RELATED"/>
    <property type="match status" value="1"/>
</dbReference>
<dbReference type="Pfam" id="PF13407">
    <property type="entry name" value="Peripla_BP_4"/>
    <property type="match status" value="1"/>
</dbReference>
<evidence type="ECO:0000259" key="5">
    <source>
        <dbReference type="Pfam" id="PF13407"/>
    </source>
</evidence>
<name>A0A6C0GHY0_9BACT</name>
<keyword evidence="7" id="KW-1185">Reference proteome</keyword>